<dbReference type="EMBL" id="QRMS01000005">
    <property type="protein sequence ID" value="RHJ85179.1"/>
    <property type="molecule type" value="Genomic_DNA"/>
</dbReference>
<dbReference type="GO" id="GO:0009055">
    <property type="term" value="F:electron transfer activity"/>
    <property type="evidence" value="ECO:0007669"/>
    <property type="project" value="InterPro"/>
</dbReference>
<dbReference type="PROSITE" id="PS00198">
    <property type="entry name" value="4FE4S_FER_1"/>
    <property type="match status" value="1"/>
</dbReference>
<dbReference type="Pfam" id="PF01512">
    <property type="entry name" value="Complex1_51K"/>
    <property type="match status" value="1"/>
</dbReference>
<dbReference type="Pfam" id="PF13375">
    <property type="entry name" value="RnfC_N"/>
    <property type="match status" value="1"/>
</dbReference>
<sequence>MNLLEGVEKAGVIGCGGAGFPTHIKWKARAESFIINAVECEPLLSTDKYLMRHRAEDLISVCCSVAEMLQAKETVVAIKGSYREEIAALEKAIKTACANIKVHRLQSFYPAGDEQVIVYEVTGKRVPCGGIPLDVGVVVSNVATMIAAFDATEGKPLIEKYITVTGAVRRPSIIKAPIGTAVSECIEAACGASIDDYLVVIGGPMMGRELSCESEDRRRVTKTTSGILVLPKGGFMEGYKSAFDLPLIQKKARAACIQCSYCSMLCPRHLLGHPLKPHLIMRTIAFTEDLEELFADNEVVQNASLCSLCGVCTAYACPMGLQPSKVNSFLKDEMTKRGFRRGTKETAVPQADREWRKIPAERISHRIGVADYQGQVSEQIVELRPEEAVIQLKQGPGRLPEPVVAVGDVVEAGSLIASIPDGAMGSNLHASIKGTVTEISDVIRIRRLK</sequence>
<comment type="caution">
    <text evidence="9">The sequence shown here is derived from an EMBL/GenBank/DDBJ whole genome shotgun (WGS) entry which is preliminary data.</text>
</comment>
<proteinExistence type="predicted"/>
<dbReference type="InterPro" id="IPR037225">
    <property type="entry name" value="Nuo51_FMN-bd_sf"/>
</dbReference>
<dbReference type="InterPro" id="IPR017896">
    <property type="entry name" value="4Fe4S_Fe-S-bd"/>
</dbReference>
<gene>
    <name evidence="9" type="ORF">DW099_15895</name>
</gene>
<evidence type="ECO:0000256" key="1">
    <source>
        <dbReference type="ARBA" id="ARBA00022448"/>
    </source>
</evidence>
<keyword evidence="3" id="KW-0479">Metal-binding</keyword>
<dbReference type="PIRSF" id="PIRSF036408">
    <property type="entry name" value="PduS_prd"/>
    <property type="match status" value="1"/>
</dbReference>
<dbReference type="GO" id="GO:0016020">
    <property type="term" value="C:membrane"/>
    <property type="evidence" value="ECO:0007669"/>
    <property type="project" value="InterPro"/>
</dbReference>
<evidence type="ECO:0000256" key="4">
    <source>
        <dbReference type="ARBA" id="ARBA00022737"/>
    </source>
</evidence>
<dbReference type="PANTHER" id="PTHR43034:SF2">
    <property type="entry name" value="ION-TRANSLOCATING OXIDOREDUCTASE COMPLEX SUBUNIT C"/>
    <property type="match status" value="1"/>
</dbReference>
<evidence type="ECO:0000313" key="9">
    <source>
        <dbReference type="EMBL" id="RHJ85179.1"/>
    </source>
</evidence>
<reference evidence="9 10" key="1">
    <citation type="submission" date="2018-08" db="EMBL/GenBank/DDBJ databases">
        <title>A genome reference for cultivated species of the human gut microbiota.</title>
        <authorList>
            <person name="Zou Y."/>
            <person name="Xue W."/>
            <person name="Luo G."/>
        </authorList>
    </citation>
    <scope>NUCLEOTIDE SEQUENCE [LARGE SCALE GENOMIC DNA]</scope>
    <source>
        <strain evidence="9 10">AM07-24</strain>
    </source>
</reference>
<evidence type="ECO:0000259" key="8">
    <source>
        <dbReference type="PROSITE" id="PS51379"/>
    </source>
</evidence>
<dbReference type="Gene3D" id="3.40.50.11540">
    <property type="entry name" value="NADH-ubiquinone oxidoreductase 51kDa subunit"/>
    <property type="match status" value="1"/>
</dbReference>
<evidence type="ECO:0000256" key="5">
    <source>
        <dbReference type="ARBA" id="ARBA00022982"/>
    </source>
</evidence>
<dbReference type="Pfam" id="PF10531">
    <property type="entry name" value="SLBB"/>
    <property type="match status" value="1"/>
</dbReference>
<keyword evidence="2" id="KW-0004">4Fe-4S</keyword>
<keyword evidence="7" id="KW-0411">Iron-sulfur</keyword>
<dbReference type="Pfam" id="PF13534">
    <property type="entry name" value="Fer4_17"/>
    <property type="match status" value="1"/>
</dbReference>
<dbReference type="RefSeq" id="WP_067532569.1">
    <property type="nucleotide sequence ID" value="NZ_AP025567.1"/>
</dbReference>
<evidence type="ECO:0000256" key="7">
    <source>
        <dbReference type="ARBA" id="ARBA00023014"/>
    </source>
</evidence>
<dbReference type="InterPro" id="IPR019554">
    <property type="entry name" value="Soluble_ligand-bd"/>
</dbReference>
<dbReference type="InterPro" id="IPR011538">
    <property type="entry name" value="Nuo51_FMN-bd"/>
</dbReference>
<dbReference type="SUPFAM" id="SSF142019">
    <property type="entry name" value="Nqo1 FMN-binding domain-like"/>
    <property type="match status" value="1"/>
</dbReference>
<dbReference type="InterPro" id="IPR009051">
    <property type="entry name" value="Helical_ferredxn"/>
</dbReference>
<accession>A0A415DXG6</accession>
<dbReference type="STRING" id="1776384.GCA_900086585_00186"/>
<dbReference type="OrthoDB" id="9767754at2"/>
<dbReference type="GeneID" id="83002614"/>
<evidence type="ECO:0000256" key="6">
    <source>
        <dbReference type="ARBA" id="ARBA00023004"/>
    </source>
</evidence>
<dbReference type="AlphaFoldDB" id="A0A415DXG6"/>
<keyword evidence="4" id="KW-0677">Repeat</keyword>
<keyword evidence="10" id="KW-1185">Reference proteome</keyword>
<dbReference type="GO" id="GO:0046872">
    <property type="term" value="F:metal ion binding"/>
    <property type="evidence" value="ECO:0007669"/>
    <property type="project" value="UniProtKB-KW"/>
</dbReference>
<dbReference type="InterPro" id="IPR010208">
    <property type="entry name" value="Ion_transpt_RnfC/RsxC"/>
</dbReference>
<dbReference type="GO" id="GO:0051539">
    <property type="term" value="F:4 iron, 4 sulfur cluster binding"/>
    <property type="evidence" value="ECO:0007669"/>
    <property type="project" value="UniProtKB-KW"/>
</dbReference>
<feature type="domain" description="4Fe-4S ferredoxin-type" evidence="8">
    <location>
        <begin position="297"/>
        <end position="327"/>
    </location>
</feature>
<dbReference type="SUPFAM" id="SSF142984">
    <property type="entry name" value="Nqo1 middle domain-like"/>
    <property type="match status" value="1"/>
</dbReference>
<dbReference type="InterPro" id="IPR026902">
    <property type="entry name" value="RnfC_N"/>
</dbReference>
<dbReference type="InterPro" id="IPR017054">
    <property type="entry name" value="PduS"/>
</dbReference>
<dbReference type="Gene3D" id="1.10.1060.10">
    <property type="entry name" value="Alpha-helical ferredoxin"/>
    <property type="match status" value="1"/>
</dbReference>
<keyword evidence="6" id="KW-0408">Iron</keyword>
<evidence type="ECO:0000256" key="2">
    <source>
        <dbReference type="ARBA" id="ARBA00022485"/>
    </source>
</evidence>
<dbReference type="InterPro" id="IPR017900">
    <property type="entry name" value="4Fe4S_Fe_S_CS"/>
</dbReference>
<name>A0A415DXG6_9FIRM</name>
<evidence type="ECO:0000256" key="3">
    <source>
        <dbReference type="ARBA" id="ARBA00022723"/>
    </source>
</evidence>
<keyword evidence="5" id="KW-0249">Electron transport</keyword>
<evidence type="ECO:0000313" key="10">
    <source>
        <dbReference type="Proteomes" id="UP000284841"/>
    </source>
</evidence>
<organism evidence="9 10">
    <name type="scientific">Emergencia timonensis</name>
    <dbReference type="NCBI Taxonomy" id="1776384"/>
    <lineage>
        <taxon>Bacteria</taxon>
        <taxon>Bacillati</taxon>
        <taxon>Bacillota</taxon>
        <taxon>Clostridia</taxon>
        <taxon>Peptostreptococcales</taxon>
        <taxon>Anaerovoracaceae</taxon>
        <taxon>Emergencia</taxon>
    </lineage>
</organism>
<protein>
    <recommendedName>
        <fullName evidence="8">4Fe-4S ferredoxin-type domain-containing protein</fullName>
    </recommendedName>
</protein>
<keyword evidence="1" id="KW-0813">Transport</keyword>
<dbReference type="Gene3D" id="3.10.20.600">
    <property type="match status" value="1"/>
</dbReference>
<dbReference type="PROSITE" id="PS51379">
    <property type="entry name" value="4FE4S_FER_2"/>
    <property type="match status" value="1"/>
</dbReference>
<dbReference type="Proteomes" id="UP000284841">
    <property type="component" value="Unassembled WGS sequence"/>
</dbReference>
<dbReference type="SUPFAM" id="SSF46548">
    <property type="entry name" value="alpha-helical ferredoxin"/>
    <property type="match status" value="1"/>
</dbReference>
<dbReference type="PANTHER" id="PTHR43034">
    <property type="entry name" value="ION-TRANSLOCATING OXIDOREDUCTASE COMPLEX SUBUNIT C"/>
    <property type="match status" value="1"/>
</dbReference>